<dbReference type="SUPFAM" id="SSF74650">
    <property type="entry name" value="Galactose mutarotase-like"/>
    <property type="match status" value="1"/>
</dbReference>
<dbReference type="InterPro" id="IPR008183">
    <property type="entry name" value="Aldose_1/G6P_1-epimerase"/>
</dbReference>
<evidence type="ECO:0000256" key="3">
    <source>
        <dbReference type="ARBA" id="ARBA00023235"/>
    </source>
</evidence>
<evidence type="ECO:0000256" key="8">
    <source>
        <dbReference type="SAM" id="SignalP"/>
    </source>
</evidence>
<dbReference type="PIRSF" id="PIRSF005096">
    <property type="entry name" value="GALM"/>
    <property type="match status" value="1"/>
</dbReference>
<name>A0A2I0BFR3_9ASPA</name>
<keyword evidence="10" id="KW-1185">Reference proteome</keyword>
<gene>
    <name evidence="9" type="ORF">AXF42_Ash003269</name>
</gene>
<keyword evidence="8" id="KW-0732">Signal</keyword>
<dbReference type="Gene3D" id="2.70.98.10">
    <property type="match status" value="1"/>
</dbReference>
<dbReference type="GO" id="GO:0006006">
    <property type="term" value="P:glucose metabolic process"/>
    <property type="evidence" value="ECO:0007669"/>
    <property type="project" value="TreeGrafter"/>
</dbReference>
<dbReference type="EMBL" id="KZ451885">
    <property type="protein sequence ID" value="PKA66614.1"/>
    <property type="molecule type" value="Genomic_DNA"/>
</dbReference>
<dbReference type="EC" id="5.1.3.3" evidence="5"/>
<feature type="active site" description="Proton acceptor" evidence="6">
    <location>
        <position position="320"/>
    </location>
</feature>
<dbReference type="InterPro" id="IPR015443">
    <property type="entry name" value="Aldose_1-epimerase"/>
</dbReference>
<evidence type="ECO:0000256" key="5">
    <source>
        <dbReference type="PIRNR" id="PIRNR005096"/>
    </source>
</evidence>
<dbReference type="UniPathway" id="UPA00242"/>
<dbReference type="GO" id="GO:0033499">
    <property type="term" value="P:galactose catabolic process via UDP-galactose, Leloir pathway"/>
    <property type="evidence" value="ECO:0007669"/>
    <property type="project" value="TreeGrafter"/>
</dbReference>
<feature type="active site" description="Proton donor" evidence="6">
    <location>
        <position position="197"/>
    </location>
</feature>
<comment type="pathway">
    <text evidence="1 5">Carbohydrate metabolism; hexose metabolism.</text>
</comment>
<evidence type="ECO:0000313" key="10">
    <source>
        <dbReference type="Proteomes" id="UP000236161"/>
    </source>
</evidence>
<dbReference type="PANTHER" id="PTHR10091">
    <property type="entry name" value="ALDOSE-1-EPIMERASE"/>
    <property type="match status" value="1"/>
</dbReference>
<comment type="catalytic activity">
    <reaction evidence="5">
        <text>alpha-D-glucose = beta-D-glucose</text>
        <dbReference type="Rhea" id="RHEA:10264"/>
        <dbReference type="ChEBI" id="CHEBI:15903"/>
        <dbReference type="ChEBI" id="CHEBI:17925"/>
        <dbReference type="EC" id="5.1.3.3"/>
    </reaction>
</comment>
<sequence>MDGARSRSLHMIFSLMIALLLMASSSAASKKKTVGIYELKKGDFSVKITNWGATVLSVILPDSRGNLADVVLGYEGLRPYFNETTYFGALLGRVAGEISQARFTLNGTVYRLYPNDPPNTLHGGRRGFSFVIWSVVETGDGEFPYIKLYYYSFDNEEGFPGDVDVYVTYMISGDYELSVTMEATPRTKATPVSLGLHSYWNLGGHNSGTILSNVVQIFASCYTPDGNGTISTVAGTPLDFRTPQTVGSRISQLKEGYNHNYVVDGHGMRKVAAVKDEKTGRAMELWANQPAMVFYTSFYLENEQGKGGAVYGRYAALCLETGGFEDAVNHPEFPSVIVNPGELYRHEMLHKFSF</sequence>
<dbReference type="AlphaFoldDB" id="A0A2I0BFR3"/>
<comment type="similarity">
    <text evidence="2 5">Belongs to the aldose epimerase family.</text>
</comment>
<keyword evidence="4 5" id="KW-0119">Carbohydrate metabolism</keyword>
<evidence type="ECO:0000256" key="1">
    <source>
        <dbReference type="ARBA" id="ARBA00005028"/>
    </source>
</evidence>
<evidence type="ECO:0000256" key="7">
    <source>
        <dbReference type="PIRSR" id="PIRSR005096-3"/>
    </source>
</evidence>
<evidence type="ECO:0000256" key="6">
    <source>
        <dbReference type="PIRSR" id="PIRSR005096-1"/>
    </source>
</evidence>
<dbReference type="PANTHER" id="PTHR10091:SF0">
    <property type="entry name" value="GALACTOSE MUTAROTASE"/>
    <property type="match status" value="1"/>
</dbReference>
<evidence type="ECO:0000256" key="2">
    <source>
        <dbReference type="ARBA" id="ARBA00006206"/>
    </source>
</evidence>
<accession>A0A2I0BFR3</accession>
<feature type="binding site" evidence="7">
    <location>
        <begin position="197"/>
        <end position="199"/>
    </location>
    <ligand>
        <name>beta-D-galactose</name>
        <dbReference type="ChEBI" id="CHEBI:27667"/>
    </ligand>
</feature>
<organism evidence="9 10">
    <name type="scientific">Apostasia shenzhenica</name>
    <dbReference type="NCBI Taxonomy" id="1088818"/>
    <lineage>
        <taxon>Eukaryota</taxon>
        <taxon>Viridiplantae</taxon>
        <taxon>Streptophyta</taxon>
        <taxon>Embryophyta</taxon>
        <taxon>Tracheophyta</taxon>
        <taxon>Spermatophyta</taxon>
        <taxon>Magnoliopsida</taxon>
        <taxon>Liliopsida</taxon>
        <taxon>Asparagales</taxon>
        <taxon>Orchidaceae</taxon>
        <taxon>Apostasioideae</taxon>
        <taxon>Apostasia</taxon>
    </lineage>
</organism>
<dbReference type="InterPro" id="IPR014718">
    <property type="entry name" value="GH-type_carb-bd"/>
</dbReference>
<evidence type="ECO:0000256" key="4">
    <source>
        <dbReference type="ARBA" id="ARBA00023277"/>
    </source>
</evidence>
<keyword evidence="3 5" id="KW-0413">Isomerase</keyword>
<dbReference type="GO" id="GO:0004034">
    <property type="term" value="F:aldose 1-epimerase activity"/>
    <property type="evidence" value="ECO:0007669"/>
    <property type="project" value="UniProtKB-EC"/>
</dbReference>
<proteinExistence type="inferred from homology"/>
<dbReference type="Pfam" id="PF01263">
    <property type="entry name" value="Aldose_epim"/>
    <property type="match status" value="1"/>
</dbReference>
<dbReference type="Proteomes" id="UP000236161">
    <property type="component" value="Unassembled WGS sequence"/>
</dbReference>
<dbReference type="InterPro" id="IPR011013">
    <property type="entry name" value="Gal_mutarotase_sf_dom"/>
</dbReference>
<dbReference type="InterPro" id="IPR047215">
    <property type="entry name" value="Galactose_mutarotase-like"/>
</dbReference>
<dbReference type="GO" id="GO:0030246">
    <property type="term" value="F:carbohydrate binding"/>
    <property type="evidence" value="ECO:0007669"/>
    <property type="project" value="InterPro"/>
</dbReference>
<feature type="signal peptide" evidence="8">
    <location>
        <begin position="1"/>
        <end position="27"/>
    </location>
</feature>
<dbReference type="OrthoDB" id="274691at2759"/>
<dbReference type="STRING" id="1088818.A0A2I0BFR3"/>
<protein>
    <recommendedName>
        <fullName evidence="5">Aldose 1-epimerase</fullName>
        <ecNumber evidence="5">5.1.3.3</ecNumber>
    </recommendedName>
</protein>
<evidence type="ECO:0000313" key="9">
    <source>
        <dbReference type="EMBL" id="PKA66614.1"/>
    </source>
</evidence>
<feature type="chain" id="PRO_5014174806" description="Aldose 1-epimerase" evidence="8">
    <location>
        <begin position="28"/>
        <end position="354"/>
    </location>
</feature>
<reference evidence="9 10" key="1">
    <citation type="journal article" date="2017" name="Nature">
        <title>The Apostasia genome and the evolution of orchids.</title>
        <authorList>
            <person name="Zhang G.Q."/>
            <person name="Liu K.W."/>
            <person name="Li Z."/>
            <person name="Lohaus R."/>
            <person name="Hsiao Y.Y."/>
            <person name="Niu S.C."/>
            <person name="Wang J.Y."/>
            <person name="Lin Y.C."/>
            <person name="Xu Q."/>
            <person name="Chen L.J."/>
            <person name="Yoshida K."/>
            <person name="Fujiwara S."/>
            <person name="Wang Z.W."/>
            <person name="Zhang Y.Q."/>
            <person name="Mitsuda N."/>
            <person name="Wang M."/>
            <person name="Liu G.H."/>
            <person name="Pecoraro L."/>
            <person name="Huang H.X."/>
            <person name="Xiao X.J."/>
            <person name="Lin M."/>
            <person name="Wu X.Y."/>
            <person name="Wu W.L."/>
            <person name="Chen Y.Y."/>
            <person name="Chang S.B."/>
            <person name="Sakamoto S."/>
            <person name="Ohme-Takagi M."/>
            <person name="Yagi M."/>
            <person name="Zeng S.J."/>
            <person name="Shen C.Y."/>
            <person name="Yeh C.M."/>
            <person name="Luo Y.B."/>
            <person name="Tsai W.C."/>
            <person name="Van de Peer Y."/>
            <person name="Liu Z.J."/>
        </authorList>
    </citation>
    <scope>NUCLEOTIDE SEQUENCE [LARGE SCALE GENOMIC DNA]</scope>
    <source>
        <strain evidence="10">cv. Shenzhen</strain>
        <tissue evidence="9">Stem</tissue>
    </source>
</reference>
<dbReference type="CDD" id="cd09019">
    <property type="entry name" value="galactose_mutarotase_like"/>
    <property type="match status" value="1"/>
</dbReference>